<keyword evidence="2" id="KW-1185">Reference proteome</keyword>
<dbReference type="EMBL" id="NBSK02000006">
    <property type="protein sequence ID" value="KAJ0200717.1"/>
    <property type="molecule type" value="Genomic_DNA"/>
</dbReference>
<accession>A0A9R1X9S1</accession>
<comment type="caution">
    <text evidence="1">The sequence shown here is derived from an EMBL/GenBank/DDBJ whole genome shotgun (WGS) entry which is preliminary data.</text>
</comment>
<evidence type="ECO:0000313" key="1">
    <source>
        <dbReference type="EMBL" id="KAJ0200717.1"/>
    </source>
</evidence>
<proteinExistence type="predicted"/>
<reference evidence="1 2" key="1">
    <citation type="journal article" date="2017" name="Nat. Commun.">
        <title>Genome assembly with in vitro proximity ligation data and whole-genome triplication in lettuce.</title>
        <authorList>
            <person name="Reyes-Chin-Wo S."/>
            <person name="Wang Z."/>
            <person name="Yang X."/>
            <person name="Kozik A."/>
            <person name="Arikit S."/>
            <person name="Song C."/>
            <person name="Xia L."/>
            <person name="Froenicke L."/>
            <person name="Lavelle D.O."/>
            <person name="Truco M.J."/>
            <person name="Xia R."/>
            <person name="Zhu S."/>
            <person name="Xu C."/>
            <person name="Xu H."/>
            <person name="Xu X."/>
            <person name="Cox K."/>
            <person name="Korf I."/>
            <person name="Meyers B.C."/>
            <person name="Michelmore R.W."/>
        </authorList>
    </citation>
    <scope>NUCLEOTIDE SEQUENCE [LARGE SCALE GENOMIC DNA]</scope>
    <source>
        <strain evidence="2">cv. Salinas</strain>
        <tissue evidence="1">Seedlings</tissue>
    </source>
</reference>
<evidence type="ECO:0000313" key="2">
    <source>
        <dbReference type="Proteomes" id="UP000235145"/>
    </source>
</evidence>
<evidence type="ECO:0008006" key="3">
    <source>
        <dbReference type="Google" id="ProtNLM"/>
    </source>
</evidence>
<dbReference type="AlphaFoldDB" id="A0A9R1X9S1"/>
<name>A0A9R1X9S1_LACSA</name>
<sequence>MTLFLVRPEPLRIFHFSGPAMCIEDMSSLAIISDKSNSIEMIIQAMFPNAYHRLCYRHLLHRSLNEDCRTWIDTIGYGNRVRLFFLVVQSNIMTSNSVDSINALSRDAQKLPITMLIDFFRATMQQCWC</sequence>
<dbReference type="Proteomes" id="UP000235145">
    <property type="component" value="Unassembled WGS sequence"/>
</dbReference>
<organism evidence="1 2">
    <name type="scientific">Lactuca sativa</name>
    <name type="common">Garden lettuce</name>
    <dbReference type="NCBI Taxonomy" id="4236"/>
    <lineage>
        <taxon>Eukaryota</taxon>
        <taxon>Viridiplantae</taxon>
        <taxon>Streptophyta</taxon>
        <taxon>Embryophyta</taxon>
        <taxon>Tracheophyta</taxon>
        <taxon>Spermatophyta</taxon>
        <taxon>Magnoliopsida</taxon>
        <taxon>eudicotyledons</taxon>
        <taxon>Gunneridae</taxon>
        <taxon>Pentapetalae</taxon>
        <taxon>asterids</taxon>
        <taxon>campanulids</taxon>
        <taxon>Asterales</taxon>
        <taxon>Asteraceae</taxon>
        <taxon>Cichorioideae</taxon>
        <taxon>Cichorieae</taxon>
        <taxon>Lactucinae</taxon>
        <taxon>Lactuca</taxon>
    </lineage>
</organism>
<gene>
    <name evidence="1" type="ORF">LSAT_V11C600313480</name>
</gene>
<protein>
    <recommendedName>
        <fullName evidence="3">MULE transposase domain-containing protein</fullName>
    </recommendedName>
</protein>